<dbReference type="RefSeq" id="WP_327775285.1">
    <property type="nucleotide sequence ID" value="NZ_JAYXUG010000013.1"/>
</dbReference>
<dbReference type="Proteomes" id="UP001306119">
    <property type="component" value="Unassembled WGS sequence"/>
</dbReference>
<proteinExistence type="predicted"/>
<gene>
    <name evidence="1" type="ORF">VXS06_14550</name>
</gene>
<keyword evidence="2" id="KW-1185">Reference proteome</keyword>
<dbReference type="EMBL" id="JAYXUG010000013">
    <property type="protein sequence ID" value="MEC6832984.1"/>
    <property type="molecule type" value="Genomic_DNA"/>
</dbReference>
<comment type="caution">
    <text evidence="1">The sequence shown here is derived from an EMBL/GenBank/DDBJ whole genome shotgun (WGS) entry which is preliminary data.</text>
</comment>
<name>A0ABU6L8U9_9GAMM</name>
<protein>
    <submittedName>
        <fullName evidence="1">Uncharacterized protein</fullName>
    </submittedName>
</protein>
<accession>A0ABU6L8U9</accession>
<evidence type="ECO:0000313" key="2">
    <source>
        <dbReference type="Proteomes" id="UP001306119"/>
    </source>
</evidence>
<evidence type="ECO:0000313" key="1">
    <source>
        <dbReference type="EMBL" id="MEC6832984.1"/>
    </source>
</evidence>
<organism evidence="1 2">
    <name type="scientific">Photobacterium toruni</name>
    <dbReference type="NCBI Taxonomy" id="1935446"/>
    <lineage>
        <taxon>Bacteria</taxon>
        <taxon>Pseudomonadati</taxon>
        <taxon>Pseudomonadota</taxon>
        <taxon>Gammaproteobacteria</taxon>
        <taxon>Vibrionales</taxon>
        <taxon>Vibrionaceae</taxon>
        <taxon>Photobacterium</taxon>
    </lineage>
</organism>
<reference evidence="1 2" key="1">
    <citation type="submission" date="2024-01" db="EMBL/GenBank/DDBJ databases">
        <title>Active colonisers of the gastrointestinal tract of Atlantic salmon farmed in a warm water region.</title>
        <authorList>
            <person name="Bowman J.P."/>
        </authorList>
    </citation>
    <scope>NUCLEOTIDE SEQUENCE [LARGE SCALE GENOMIC DNA]</scope>
    <source>
        <strain evidence="1 2">S3MW1</strain>
    </source>
</reference>
<sequence length="103" mass="11368">MKSFLIAGGTYELSAINEYVVITRKYPFENAIAELSVSFPVKTHESAKAFVSKATVEDITRGIAKMNNDLLIANKLGQALTDSLTKQPVTANYSKYINKHLKS</sequence>